<dbReference type="EMBL" id="MN738917">
    <property type="protein sequence ID" value="QHT31277.1"/>
    <property type="molecule type" value="Genomic_DNA"/>
</dbReference>
<reference evidence="3" key="1">
    <citation type="journal article" date="2020" name="Nature">
        <title>Giant virus diversity and host interactions through global metagenomics.</title>
        <authorList>
            <person name="Schulz F."/>
            <person name="Roux S."/>
            <person name="Paez-Espino D."/>
            <person name="Jungbluth S."/>
            <person name="Walsh D.A."/>
            <person name="Denef V.J."/>
            <person name="McMahon K.D."/>
            <person name="Konstantinidis K.T."/>
            <person name="Eloe-Fadrosh E.A."/>
            <person name="Kyrpides N.C."/>
            <person name="Woyke T."/>
        </authorList>
    </citation>
    <scope>NUCLEOTIDE SEQUENCE</scope>
    <source>
        <strain evidence="3">GVMAG-M-3300009155-2</strain>
    </source>
</reference>
<dbReference type="GO" id="GO:0006629">
    <property type="term" value="P:lipid metabolic process"/>
    <property type="evidence" value="ECO:0007669"/>
    <property type="project" value="InterPro"/>
</dbReference>
<proteinExistence type="predicted"/>
<organism evidence="3">
    <name type="scientific">viral metagenome</name>
    <dbReference type="NCBI Taxonomy" id="1070528"/>
    <lineage>
        <taxon>unclassified sequences</taxon>
        <taxon>metagenomes</taxon>
        <taxon>organismal metagenomes</taxon>
    </lineage>
</organism>
<protein>
    <recommendedName>
        <fullName evidence="2">PI-PLC Y-box domain-containing protein</fullName>
    </recommendedName>
</protein>
<evidence type="ECO:0000256" key="1">
    <source>
        <dbReference type="SAM" id="Phobius"/>
    </source>
</evidence>
<dbReference type="GO" id="GO:0035556">
    <property type="term" value="P:intracellular signal transduction"/>
    <property type="evidence" value="ECO:0007669"/>
    <property type="project" value="InterPro"/>
</dbReference>
<dbReference type="InterPro" id="IPR001192">
    <property type="entry name" value="PI-PLC_fam"/>
</dbReference>
<keyword evidence="1" id="KW-0812">Transmembrane</keyword>
<dbReference type="Gene3D" id="3.20.20.190">
    <property type="entry name" value="Phosphatidylinositol (PI) phosphodiesterase"/>
    <property type="match status" value="1"/>
</dbReference>
<evidence type="ECO:0000259" key="2">
    <source>
        <dbReference type="PROSITE" id="PS50008"/>
    </source>
</evidence>
<accession>A0A6C0EQI1</accession>
<evidence type="ECO:0000313" key="3">
    <source>
        <dbReference type="EMBL" id="QHT31277.1"/>
    </source>
</evidence>
<keyword evidence="1" id="KW-0472">Membrane</keyword>
<dbReference type="GO" id="GO:0004435">
    <property type="term" value="F:phosphatidylinositol-4,5-bisphosphate phospholipase C activity"/>
    <property type="evidence" value="ECO:0007669"/>
    <property type="project" value="InterPro"/>
</dbReference>
<dbReference type="PROSITE" id="PS50008">
    <property type="entry name" value="PIPLC_Y_DOMAIN"/>
    <property type="match status" value="1"/>
</dbReference>
<dbReference type="PROSITE" id="PS50007">
    <property type="entry name" value="PIPLC_X_DOMAIN"/>
    <property type="match status" value="1"/>
</dbReference>
<dbReference type="InterPro" id="IPR001711">
    <property type="entry name" value="PLipase_C_Pinositol-sp_Y"/>
</dbReference>
<dbReference type="AlphaFoldDB" id="A0A6C0EQI1"/>
<feature type="transmembrane region" description="Helical" evidence="1">
    <location>
        <begin position="20"/>
        <end position="43"/>
    </location>
</feature>
<keyword evidence="1" id="KW-1133">Transmembrane helix</keyword>
<sequence length="373" mass="42279">MSNQPTDYLSTVKNMNEDFVSYMIIAFIFIILIIMIGYMIYLYRLDNSECSFMNGLYPSVDGNIKSLVPSDPDCSGNLYDYYIKTAYNACSGGSYKNDFVDLCNLKAVLKQGVRGLDFEIYSVDNNPVVSSSTTENYFVKETFNSVNFADVMSTIQNYAFSNGTSPNPTDPIIIHLRIKSNNLDMYSKLASIFKSYDSIMLGKEYSFENYGQNLGAVPLLTFQKKVILIVDKINNSFLESRDFLEYVNMTSNSVFMRAYDYYNVKNNPDINELTEFNKRGITIALPDKGVNPANPSGLLCREAGCQMVAMRYQYVDNQLEENAVFFDMCGYAFCLKPARLRYIPVTIAAPTPQKPEYSYATRGVSSDYYSFSV</sequence>
<dbReference type="InterPro" id="IPR017946">
    <property type="entry name" value="PLC-like_Pdiesterase_TIM-brl"/>
</dbReference>
<dbReference type="InterPro" id="IPR000909">
    <property type="entry name" value="PLipase_C_PInositol-sp_X_dom"/>
</dbReference>
<name>A0A6C0EQI1_9ZZZZ</name>
<dbReference type="SUPFAM" id="SSF51695">
    <property type="entry name" value="PLC-like phosphodiesterases"/>
    <property type="match status" value="1"/>
</dbReference>
<feature type="domain" description="PI-PLC Y-box" evidence="2">
    <location>
        <begin position="236"/>
        <end position="341"/>
    </location>
</feature>
<dbReference type="Pfam" id="PF00388">
    <property type="entry name" value="PI-PLC-X"/>
    <property type="match status" value="1"/>
</dbReference>
<dbReference type="PANTHER" id="PTHR10336">
    <property type="entry name" value="PHOSPHOINOSITIDE-SPECIFIC PHOSPHOLIPASE C FAMILY PROTEIN"/>
    <property type="match status" value="1"/>
</dbReference>